<evidence type="ECO:0000313" key="2">
    <source>
        <dbReference type="Proteomes" id="UP001162483"/>
    </source>
</evidence>
<comment type="caution">
    <text evidence="1">The sequence shown here is derived from an EMBL/GenBank/DDBJ whole genome shotgun (WGS) entry which is preliminary data.</text>
</comment>
<proteinExistence type="predicted"/>
<sequence length="42" mass="4811">MFQTLNSTYLMMVRDSVIFLCGIPGIRRMGTSLWWVPMTGSI</sequence>
<keyword evidence="2" id="KW-1185">Reference proteome</keyword>
<dbReference type="Proteomes" id="UP001162483">
    <property type="component" value="Unassembled WGS sequence"/>
</dbReference>
<dbReference type="EMBL" id="CATNWA010010162">
    <property type="protein sequence ID" value="CAI9559462.1"/>
    <property type="molecule type" value="Genomic_DNA"/>
</dbReference>
<organism evidence="1 2">
    <name type="scientific">Staurois parvus</name>
    <dbReference type="NCBI Taxonomy" id="386267"/>
    <lineage>
        <taxon>Eukaryota</taxon>
        <taxon>Metazoa</taxon>
        <taxon>Chordata</taxon>
        <taxon>Craniata</taxon>
        <taxon>Vertebrata</taxon>
        <taxon>Euteleostomi</taxon>
        <taxon>Amphibia</taxon>
        <taxon>Batrachia</taxon>
        <taxon>Anura</taxon>
        <taxon>Neobatrachia</taxon>
        <taxon>Ranoidea</taxon>
        <taxon>Ranidae</taxon>
        <taxon>Staurois</taxon>
    </lineage>
</organism>
<reference evidence="1" key="1">
    <citation type="submission" date="2023-05" db="EMBL/GenBank/DDBJ databases">
        <authorList>
            <person name="Stuckert A."/>
        </authorList>
    </citation>
    <scope>NUCLEOTIDE SEQUENCE</scope>
</reference>
<name>A0ABN9CJ04_9NEOB</name>
<protein>
    <submittedName>
        <fullName evidence="1">Uncharacterized protein</fullName>
    </submittedName>
</protein>
<evidence type="ECO:0000313" key="1">
    <source>
        <dbReference type="EMBL" id="CAI9559462.1"/>
    </source>
</evidence>
<accession>A0ABN9CJ04</accession>
<gene>
    <name evidence="1" type="ORF">SPARVUS_LOCUS5064098</name>
</gene>